<proteinExistence type="predicted"/>
<name>A0A507ZS21_9FLAO</name>
<feature type="region of interest" description="Disordered" evidence="1">
    <location>
        <begin position="38"/>
        <end position="69"/>
    </location>
</feature>
<dbReference type="EMBL" id="VIAR01000002">
    <property type="protein sequence ID" value="TQD40169.1"/>
    <property type="molecule type" value="Genomic_DNA"/>
</dbReference>
<reference evidence="3 4" key="1">
    <citation type="submission" date="2019-06" db="EMBL/GenBank/DDBJ databases">
        <title>Flavibacter putida gen. nov., sp. nov., a novel marine bacterium of the family Flavobacteriaceae isolated from coastal seawater.</title>
        <authorList>
            <person name="Feng X."/>
        </authorList>
    </citation>
    <scope>NUCLEOTIDE SEQUENCE [LARGE SCALE GENOMIC DNA]</scope>
    <source>
        <strain evidence="3 4">PLHSN227</strain>
    </source>
</reference>
<accession>A0A507ZS21</accession>
<sequence>MKRLLIILALGAVTTGFAQNEDRLEKTTTVKTTTKSSKGVNVDVKQRKHKQAETLELENSDETNQSVTRKKSFSATKAMMVDGDQFTVRKDNKGYVMMKMKDGRMQEYGKIRKIDDNNAYFLIIDDKHSIGFFDDEGNFILKSYDPEADIVVSKKYRIKR</sequence>
<evidence type="ECO:0000256" key="1">
    <source>
        <dbReference type="SAM" id="MobiDB-lite"/>
    </source>
</evidence>
<dbReference type="AlphaFoldDB" id="A0A507ZS21"/>
<feature type="signal peptide" evidence="2">
    <location>
        <begin position="1"/>
        <end position="18"/>
    </location>
</feature>
<dbReference type="OrthoDB" id="1144137at2"/>
<keyword evidence="2" id="KW-0732">Signal</keyword>
<evidence type="ECO:0000256" key="2">
    <source>
        <dbReference type="SAM" id="SignalP"/>
    </source>
</evidence>
<comment type="caution">
    <text evidence="3">The sequence shown here is derived from an EMBL/GenBank/DDBJ whole genome shotgun (WGS) entry which is preliminary data.</text>
</comment>
<feature type="chain" id="PRO_5021356819" evidence="2">
    <location>
        <begin position="19"/>
        <end position="160"/>
    </location>
</feature>
<evidence type="ECO:0000313" key="3">
    <source>
        <dbReference type="EMBL" id="TQD40169.1"/>
    </source>
</evidence>
<gene>
    <name evidence="3" type="ORF">FKR84_02935</name>
</gene>
<organism evidence="3 4">
    <name type="scientific">Haloflavibacter putidus</name>
    <dbReference type="NCBI Taxonomy" id="2576776"/>
    <lineage>
        <taxon>Bacteria</taxon>
        <taxon>Pseudomonadati</taxon>
        <taxon>Bacteroidota</taxon>
        <taxon>Flavobacteriia</taxon>
        <taxon>Flavobacteriales</taxon>
        <taxon>Flavobacteriaceae</taxon>
        <taxon>Haloflavibacter</taxon>
    </lineage>
</organism>
<dbReference type="Proteomes" id="UP000317169">
    <property type="component" value="Unassembled WGS sequence"/>
</dbReference>
<evidence type="ECO:0000313" key="4">
    <source>
        <dbReference type="Proteomes" id="UP000317169"/>
    </source>
</evidence>
<keyword evidence="4" id="KW-1185">Reference proteome</keyword>
<dbReference type="RefSeq" id="WP_141420699.1">
    <property type="nucleotide sequence ID" value="NZ_VIAR01000002.1"/>
</dbReference>
<protein>
    <submittedName>
        <fullName evidence="3">Uncharacterized protein</fullName>
    </submittedName>
</protein>